<evidence type="ECO:0000313" key="4">
    <source>
        <dbReference type="EMBL" id="CAD8978468.1"/>
    </source>
</evidence>
<dbReference type="InterPro" id="IPR033752">
    <property type="entry name" value="MetA_family"/>
</dbReference>
<sequence length="310" mass="35602">MPVRFNEELPAFAALRDEGVWVEPAKQAPRSLPGMGTVRVGIVNLMPLKEPTELQLLRMMGRSPVMVDIDLIVPDDYVGKNTPPEYLQKFYKRFSDIKDDTYDGFILTGAPIEHLPFEEVGYWKELSAFMERVKDKREGLLSLCWGAMATLWYFHQIPKHMVSSKIFGLYKHDNMSPKAAMMQGLPLHIGVPVSRHTTWKDEDFEGKKGIEVLMHSDESGPSCVWDPELCHVHMINHFEYDRDTLHGEYLRDLTKGTPTGEPIHIPRHYYPADDPARVPPHKWASAGQVFYSNWLLTLMRNKAKREGVDL</sequence>
<evidence type="ECO:0000256" key="2">
    <source>
        <dbReference type="ARBA" id="ARBA00022679"/>
    </source>
</evidence>
<name>A0A6U2A4Z6_HEMAN</name>
<keyword evidence="1" id="KW-0028">Amino-acid biosynthesis</keyword>
<evidence type="ECO:0000256" key="3">
    <source>
        <dbReference type="ARBA" id="ARBA00023315"/>
    </source>
</evidence>
<organism evidence="4">
    <name type="scientific">Hemiselmis andersenii</name>
    <name type="common">Cryptophyte alga</name>
    <dbReference type="NCBI Taxonomy" id="464988"/>
    <lineage>
        <taxon>Eukaryota</taxon>
        <taxon>Cryptophyceae</taxon>
        <taxon>Cryptomonadales</taxon>
        <taxon>Hemiselmidaceae</taxon>
        <taxon>Hemiselmis</taxon>
    </lineage>
</organism>
<keyword evidence="3" id="KW-0012">Acyltransferase</keyword>
<keyword evidence="2" id="KW-0808">Transferase</keyword>
<dbReference type="SUPFAM" id="SSF52317">
    <property type="entry name" value="Class I glutamine amidotransferase-like"/>
    <property type="match status" value="1"/>
</dbReference>
<evidence type="ECO:0008006" key="5">
    <source>
        <dbReference type="Google" id="ProtNLM"/>
    </source>
</evidence>
<accession>A0A6U2A4Z6</accession>
<dbReference type="EMBL" id="HBFX01049031">
    <property type="protein sequence ID" value="CAD8978468.1"/>
    <property type="molecule type" value="Transcribed_RNA"/>
</dbReference>
<dbReference type="PANTHER" id="PTHR20919:SF0">
    <property type="entry name" value="HOMOSERINE O-SUCCINYLTRANSFERASE"/>
    <property type="match status" value="1"/>
</dbReference>
<dbReference type="GO" id="GO:0008652">
    <property type="term" value="P:amino acid biosynthetic process"/>
    <property type="evidence" value="ECO:0007669"/>
    <property type="project" value="UniProtKB-KW"/>
</dbReference>
<dbReference type="InterPro" id="IPR029062">
    <property type="entry name" value="Class_I_gatase-like"/>
</dbReference>
<dbReference type="Pfam" id="PF04204">
    <property type="entry name" value="HTS"/>
    <property type="match status" value="1"/>
</dbReference>
<dbReference type="Gene3D" id="3.40.50.880">
    <property type="match status" value="1"/>
</dbReference>
<evidence type="ECO:0000256" key="1">
    <source>
        <dbReference type="ARBA" id="ARBA00022605"/>
    </source>
</evidence>
<protein>
    <recommendedName>
        <fullName evidence="5">Homoserine O-succinyltransferase</fullName>
    </recommendedName>
</protein>
<dbReference type="GO" id="GO:0008899">
    <property type="term" value="F:homoserine O-succinyltransferase activity"/>
    <property type="evidence" value="ECO:0007669"/>
    <property type="project" value="TreeGrafter"/>
</dbReference>
<dbReference type="AlphaFoldDB" id="A0A6U2A4Z6"/>
<proteinExistence type="inferred from homology"/>
<dbReference type="PANTHER" id="PTHR20919">
    <property type="entry name" value="HOMOSERINE O-SUCCINYLTRANSFERASE"/>
    <property type="match status" value="1"/>
</dbReference>
<gene>
    <name evidence="4" type="ORF">HAND00432_LOCUS29476</name>
</gene>
<dbReference type="PIRSF" id="PIRSF000450">
    <property type="entry name" value="H_ser_succinyltr"/>
    <property type="match status" value="1"/>
</dbReference>
<dbReference type="HAMAP" id="MF_00295">
    <property type="entry name" value="MetA_acyltransf"/>
    <property type="match status" value="1"/>
</dbReference>
<reference evidence="4" key="1">
    <citation type="submission" date="2021-01" db="EMBL/GenBank/DDBJ databases">
        <authorList>
            <person name="Corre E."/>
            <person name="Pelletier E."/>
            <person name="Niang G."/>
            <person name="Scheremetjew M."/>
            <person name="Finn R."/>
            <person name="Kale V."/>
            <person name="Holt S."/>
            <person name="Cochrane G."/>
            <person name="Meng A."/>
            <person name="Brown T."/>
            <person name="Cohen L."/>
        </authorList>
    </citation>
    <scope>NUCLEOTIDE SEQUENCE</scope>
    <source>
        <strain evidence="4">CCMP644</strain>
    </source>
</reference>